<evidence type="ECO:0000256" key="3">
    <source>
        <dbReference type="ARBA" id="ARBA00022989"/>
    </source>
</evidence>
<comment type="caution">
    <text evidence="7">The sequence shown here is derived from an EMBL/GenBank/DDBJ whole genome shotgun (WGS) entry which is preliminary data.</text>
</comment>
<dbReference type="PANTHER" id="PTHR41335:SF1">
    <property type="entry name" value="MEMBRANE PROTEIN"/>
    <property type="match status" value="1"/>
</dbReference>
<feature type="transmembrane region" description="Helical" evidence="5">
    <location>
        <begin position="5"/>
        <end position="22"/>
    </location>
</feature>
<feature type="domain" description="Lipopolysaccharide assembly protein A" evidence="6">
    <location>
        <begin position="24"/>
        <end position="83"/>
    </location>
</feature>
<proteinExistence type="predicted"/>
<dbReference type="GO" id="GO:0005886">
    <property type="term" value="C:plasma membrane"/>
    <property type="evidence" value="ECO:0007669"/>
    <property type="project" value="InterPro"/>
</dbReference>
<dbReference type="AlphaFoldDB" id="A0A265NCT0"/>
<dbReference type="OrthoDB" id="2990728at2"/>
<organism evidence="7 8">
    <name type="scientific">Virgibacillus indicus</name>
    <dbReference type="NCBI Taxonomy" id="2024554"/>
    <lineage>
        <taxon>Bacteria</taxon>
        <taxon>Bacillati</taxon>
        <taxon>Bacillota</taxon>
        <taxon>Bacilli</taxon>
        <taxon>Bacillales</taxon>
        <taxon>Bacillaceae</taxon>
        <taxon>Virgibacillus</taxon>
    </lineage>
</organism>
<keyword evidence="3 5" id="KW-1133">Transmembrane helix</keyword>
<accession>A0A265NCT0</accession>
<evidence type="ECO:0000256" key="1">
    <source>
        <dbReference type="ARBA" id="ARBA00022475"/>
    </source>
</evidence>
<dbReference type="Proteomes" id="UP000216498">
    <property type="component" value="Unassembled WGS sequence"/>
</dbReference>
<gene>
    <name evidence="7" type="ORF">CIL03_01555</name>
</gene>
<evidence type="ECO:0000313" key="7">
    <source>
        <dbReference type="EMBL" id="OZU89852.1"/>
    </source>
</evidence>
<dbReference type="InterPro" id="IPR010445">
    <property type="entry name" value="LapA_dom"/>
</dbReference>
<dbReference type="PANTHER" id="PTHR41335">
    <property type="entry name" value="MEMBRANE PROTEIN-RELATED"/>
    <property type="match status" value="1"/>
</dbReference>
<evidence type="ECO:0000256" key="4">
    <source>
        <dbReference type="ARBA" id="ARBA00023136"/>
    </source>
</evidence>
<evidence type="ECO:0000313" key="8">
    <source>
        <dbReference type="Proteomes" id="UP000216498"/>
    </source>
</evidence>
<evidence type="ECO:0000256" key="2">
    <source>
        <dbReference type="ARBA" id="ARBA00022692"/>
    </source>
</evidence>
<sequence length="114" mass="12900">MKAQTYVILAILFVIIVAVFAVTNVEPVEVNYLFWSGKSPLILIILFSVLMGGIITAASGMVKMYKMQKELKMYKNENNEMRKILKKNGLKLKENLSDTRNKKVTAGTSNKKKK</sequence>
<dbReference type="EMBL" id="NPMS01000001">
    <property type="protein sequence ID" value="OZU89852.1"/>
    <property type="molecule type" value="Genomic_DNA"/>
</dbReference>
<keyword evidence="1" id="KW-1003">Cell membrane</keyword>
<name>A0A265NCT0_9BACI</name>
<dbReference type="RefSeq" id="WP_094883453.1">
    <property type="nucleotide sequence ID" value="NZ_NPMS01000001.1"/>
</dbReference>
<protein>
    <recommendedName>
        <fullName evidence="6">Lipopolysaccharide assembly protein A domain-containing protein</fullName>
    </recommendedName>
</protein>
<reference evidence="7 8" key="1">
    <citation type="submission" date="2017-08" db="EMBL/GenBank/DDBJ databases">
        <title>Virgibacillus indicus sp. nov. and Virgibacillus profoundi sp. nov, two moderately halophilic bacteria isolated from marine sediment by using the Microfluidic Streak Plate.</title>
        <authorList>
            <person name="Xu B."/>
            <person name="Hu B."/>
            <person name="Wang J."/>
            <person name="Zhu Y."/>
            <person name="Huang L."/>
            <person name="Du W."/>
            <person name="Huang Y."/>
        </authorList>
    </citation>
    <scope>NUCLEOTIDE SEQUENCE [LARGE SCALE GENOMIC DNA]</scope>
    <source>
        <strain evidence="7 8">IO3-P2-C2</strain>
    </source>
</reference>
<dbReference type="Pfam" id="PF06305">
    <property type="entry name" value="LapA_dom"/>
    <property type="match status" value="1"/>
</dbReference>
<keyword evidence="4 5" id="KW-0472">Membrane</keyword>
<evidence type="ECO:0000256" key="5">
    <source>
        <dbReference type="SAM" id="Phobius"/>
    </source>
</evidence>
<keyword evidence="8" id="KW-1185">Reference proteome</keyword>
<keyword evidence="2 5" id="KW-0812">Transmembrane</keyword>
<feature type="transmembrane region" description="Helical" evidence="5">
    <location>
        <begin position="42"/>
        <end position="65"/>
    </location>
</feature>
<evidence type="ECO:0000259" key="6">
    <source>
        <dbReference type="Pfam" id="PF06305"/>
    </source>
</evidence>